<dbReference type="SUPFAM" id="SSF55073">
    <property type="entry name" value="Nucleotide cyclase"/>
    <property type="match status" value="1"/>
</dbReference>
<dbReference type="InterPro" id="IPR001789">
    <property type="entry name" value="Sig_transdc_resp-reg_receiver"/>
</dbReference>
<proteinExistence type="predicted"/>
<dbReference type="Gene3D" id="3.40.50.2300">
    <property type="match status" value="1"/>
</dbReference>
<dbReference type="CDD" id="cd01949">
    <property type="entry name" value="GGDEF"/>
    <property type="match status" value="1"/>
</dbReference>
<dbReference type="InterPro" id="IPR050706">
    <property type="entry name" value="Cyclic-di-GMP_PDE-like"/>
</dbReference>
<keyword evidence="6" id="KW-1185">Reference proteome</keyword>
<dbReference type="InterPro" id="IPR000160">
    <property type="entry name" value="GGDEF_dom"/>
</dbReference>
<reference evidence="5 6" key="1">
    <citation type="submission" date="2019-06" db="EMBL/GenBank/DDBJ databases">
        <title>Sulfurimonas gotlandica sp. nov., a chemoautotrophic and psychrotolerant epsilonproteobacterium isolated from a pelagic redoxcline, and an emended description of the genus Sulfurimonas.</title>
        <authorList>
            <person name="Wang S."/>
            <person name="Jiang L."/>
            <person name="Shao Z."/>
        </authorList>
    </citation>
    <scope>NUCLEOTIDE SEQUENCE [LARGE SCALE GENOMIC DNA]</scope>
    <source>
        <strain evidence="5 6">S2-6</strain>
    </source>
</reference>
<evidence type="ECO:0000259" key="4">
    <source>
        <dbReference type="PROSITE" id="PS50887"/>
    </source>
</evidence>
<dbReference type="KEGG" id="ssei:FJR45_11005"/>
<gene>
    <name evidence="5" type="ORF">FJR45_11005</name>
</gene>
<keyword evidence="1" id="KW-0597">Phosphoprotein</keyword>
<dbReference type="InterPro" id="IPR011006">
    <property type="entry name" value="CheY-like_superfamily"/>
</dbReference>
<dbReference type="PANTHER" id="PTHR33121:SF71">
    <property type="entry name" value="OXYGEN SENSOR PROTEIN DOSP"/>
    <property type="match status" value="1"/>
</dbReference>
<dbReference type="Proteomes" id="UP000593719">
    <property type="component" value="Chromosome"/>
</dbReference>
<evidence type="ECO:0000313" key="5">
    <source>
        <dbReference type="EMBL" id="QOP44448.1"/>
    </source>
</evidence>
<feature type="domain" description="GGDEF" evidence="4">
    <location>
        <begin position="177"/>
        <end position="305"/>
    </location>
</feature>
<dbReference type="PROSITE" id="PS50883">
    <property type="entry name" value="EAL"/>
    <property type="match status" value="1"/>
</dbReference>
<dbReference type="PROSITE" id="PS50110">
    <property type="entry name" value="RESPONSE_REGULATORY"/>
    <property type="match status" value="1"/>
</dbReference>
<dbReference type="SUPFAM" id="SSF141868">
    <property type="entry name" value="EAL domain-like"/>
    <property type="match status" value="1"/>
</dbReference>
<accession>A0A7M1B6Q7</accession>
<dbReference type="SUPFAM" id="SSF52172">
    <property type="entry name" value="CheY-like"/>
    <property type="match status" value="1"/>
</dbReference>
<sequence length="554" mass="63887">MEFIMSTKFWEILLVGNDAFVHDILKEKLGDAVIFHKKLKVLHAHNAEEARKIIQDNKDIAVAFIDINIEKLSGGLQLINYIRAQISTTMRIVIIDSVDSAVPTDEILEHYDINDYRSRACIESQKFFLTVRAAIKQYQQFKDIQDKKDEIYTKMTTNEVTKLPNRLKLSENLSSTGKKSLILINIDDFSVINNHNGFDFGDKVLRAFSRFLLEKYTQDAQIFHLEADVFAMLYTQGDTLTTEQRITKVKDDIYNHLFSINGIKIHLTASIGVVLDDYGNIIQKAEFALKEARLYGKNNLKKYSDDLTILRTIHSNSLWTGRIRDALSEHRILTYFQPIKNLKTDKIEKYESLVRIEYEGEIYSPYHFLDAARYSGQLFEIFKIILEEACKKIQTSVYNFTVNISDYDLKHPQFMAVVKKNIEKYSISPERLTFEILENNSIAKHKEIQKTLNILHDLGCKLAIDDFGAECSNFGQLNNLKIDFIKIDGVFIKNIVADKNSQITAKTILDYAHQKNIPVIAEFVCSLEVYNYVKKMGIDYAQGYEISEPKPELS</sequence>
<dbReference type="Pfam" id="PF00990">
    <property type="entry name" value="GGDEF"/>
    <property type="match status" value="1"/>
</dbReference>
<dbReference type="PANTHER" id="PTHR33121">
    <property type="entry name" value="CYCLIC DI-GMP PHOSPHODIESTERASE PDEF"/>
    <property type="match status" value="1"/>
</dbReference>
<dbReference type="InterPro" id="IPR029787">
    <property type="entry name" value="Nucleotide_cyclase"/>
</dbReference>
<dbReference type="CDD" id="cd01948">
    <property type="entry name" value="EAL"/>
    <property type="match status" value="1"/>
</dbReference>
<dbReference type="PROSITE" id="PS50887">
    <property type="entry name" value="GGDEF"/>
    <property type="match status" value="1"/>
</dbReference>
<dbReference type="GO" id="GO:0000160">
    <property type="term" value="P:phosphorelay signal transduction system"/>
    <property type="evidence" value="ECO:0007669"/>
    <property type="project" value="InterPro"/>
</dbReference>
<evidence type="ECO:0000313" key="6">
    <source>
        <dbReference type="Proteomes" id="UP000593719"/>
    </source>
</evidence>
<feature type="modified residue" description="4-aspartylphosphate" evidence="1">
    <location>
        <position position="66"/>
    </location>
</feature>
<organism evidence="5 6">
    <name type="scientific">Sulfurimonas sediminis</name>
    <dbReference type="NCBI Taxonomy" id="2590020"/>
    <lineage>
        <taxon>Bacteria</taxon>
        <taxon>Pseudomonadati</taxon>
        <taxon>Campylobacterota</taxon>
        <taxon>Epsilonproteobacteria</taxon>
        <taxon>Campylobacterales</taxon>
        <taxon>Sulfurimonadaceae</taxon>
        <taxon>Sulfurimonas</taxon>
    </lineage>
</organism>
<dbReference type="Gene3D" id="3.20.20.450">
    <property type="entry name" value="EAL domain"/>
    <property type="match status" value="1"/>
</dbReference>
<evidence type="ECO:0000256" key="1">
    <source>
        <dbReference type="PROSITE-ProRule" id="PRU00169"/>
    </source>
</evidence>
<dbReference type="Gene3D" id="3.30.70.270">
    <property type="match status" value="1"/>
</dbReference>
<protein>
    <submittedName>
        <fullName evidence="5">EAL domain-containing protein</fullName>
    </submittedName>
</protein>
<feature type="domain" description="EAL" evidence="3">
    <location>
        <begin position="316"/>
        <end position="554"/>
    </location>
</feature>
<dbReference type="InterPro" id="IPR035919">
    <property type="entry name" value="EAL_sf"/>
</dbReference>
<name>A0A7M1B6Q7_9BACT</name>
<feature type="domain" description="Response regulatory" evidence="2">
    <location>
        <begin position="11"/>
        <end position="134"/>
    </location>
</feature>
<dbReference type="InterPro" id="IPR043128">
    <property type="entry name" value="Rev_trsase/Diguanyl_cyclase"/>
</dbReference>
<dbReference type="EMBL" id="CP041235">
    <property type="protein sequence ID" value="QOP44448.1"/>
    <property type="molecule type" value="Genomic_DNA"/>
</dbReference>
<dbReference type="Pfam" id="PF00563">
    <property type="entry name" value="EAL"/>
    <property type="match status" value="1"/>
</dbReference>
<evidence type="ECO:0000259" key="2">
    <source>
        <dbReference type="PROSITE" id="PS50110"/>
    </source>
</evidence>
<dbReference type="GO" id="GO:0071111">
    <property type="term" value="F:cyclic-guanylate-specific phosphodiesterase activity"/>
    <property type="evidence" value="ECO:0007669"/>
    <property type="project" value="InterPro"/>
</dbReference>
<dbReference type="SMART" id="SM00267">
    <property type="entry name" value="GGDEF"/>
    <property type="match status" value="1"/>
</dbReference>
<dbReference type="SMART" id="SM00052">
    <property type="entry name" value="EAL"/>
    <property type="match status" value="1"/>
</dbReference>
<dbReference type="NCBIfam" id="TIGR00254">
    <property type="entry name" value="GGDEF"/>
    <property type="match status" value="1"/>
</dbReference>
<dbReference type="InterPro" id="IPR001633">
    <property type="entry name" value="EAL_dom"/>
</dbReference>
<evidence type="ECO:0000259" key="3">
    <source>
        <dbReference type="PROSITE" id="PS50883"/>
    </source>
</evidence>
<dbReference type="AlphaFoldDB" id="A0A7M1B6Q7"/>